<organism evidence="3 4">
    <name type="scientific">Glycomyces terrestris</name>
    <dbReference type="NCBI Taxonomy" id="2493553"/>
    <lineage>
        <taxon>Bacteria</taxon>
        <taxon>Bacillati</taxon>
        <taxon>Actinomycetota</taxon>
        <taxon>Actinomycetes</taxon>
        <taxon>Glycomycetales</taxon>
        <taxon>Glycomycetaceae</taxon>
        <taxon>Glycomyces</taxon>
    </lineage>
</organism>
<dbReference type="OrthoDB" id="4830021at2"/>
<keyword evidence="1" id="KW-0472">Membrane</keyword>
<reference evidence="3 4" key="1">
    <citation type="submission" date="2018-12" db="EMBL/GenBank/DDBJ databases">
        <title>Glycomyces sp. YIM 121974 draft genome.</title>
        <authorList>
            <person name="Li Q."/>
        </authorList>
    </citation>
    <scope>NUCLEOTIDE SEQUENCE [LARGE SCALE GENOMIC DNA]</scope>
    <source>
        <strain evidence="3 4">YIM 121974</strain>
    </source>
</reference>
<accession>A0A426UWE3</accession>
<dbReference type="Proteomes" id="UP000277256">
    <property type="component" value="Unassembled WGS sequence"/>
</dbReference>
<evidence type="ECO:0000256" key="1">
    <source>
        <dbReference type="SAM" id="Phobius"/>
    </source>
</evidence>
<dbReference type="InterPro" id="IPR018649">
    <property type="entry name" value="SHOCT"/>
</dbReference>
<feature type="transmembrane region" description="Helical" evidence="1">
    <location>
        <begin position="17"/>
        <end position="34"/>
    </location>
</feature>
<dbReference type="EMBL" id="RSEB01000004">
    <property type="protein sequence ID" value="RRR98640.1"/>
    <property type="molecule type" value="Genomic_DNA"/>
</dbReference>
<keyword evidence="4" id="KW-1185">Reference proteome</keyword>
<proteinExistence type="predicted"/>
<name>A0A426UWE3_9ACTN</name>
<dbReference type="RefSeq" id="WP_125248947.1">
    <property type="nucleotide sequence ID" value="NZ_RSEB01000004.1"/>
</dbReference>
<feature type="transmembrane region" description="Helical" evidence="1">
    <location>
        <begin position="85"/>
        <end position="106"/>
    </location>
</feature>
<protein>
    <submittedName>
        <fullName evidence="3">SHOCT domain-containing protein</fullName>
    </submittedName>
</protein>
<gene>
    <name evidence="3" type="ORF">EIW28_17410</name>
</gene>
<keyword evidence="1" id="KW-1133">Transmembrane helix</keyword>
<feature type="domain" description="SHOCT" evidence="2">
    <location>
        <begin position="261"/>
        <end position="288"/>
    </location>
</feature>
<dbReference type="Pfam" id="PF09851">
    <property type="entry name" value="SHOCT"/>
    <property type="match status" value="1"/>
</dbReference>
<keyword evidence="1" id="KW-0812">Transmembrane</keyword>
<dbReference type="AlphaFoldDB" id="A0A426UWE3"/>
<feature type="transmembrane region" description="Helical" evidence="1">
    <location>
        <begin position="118"/>
        <end position="138"/>
    </location>
</feature>
<evidence type="ECO:0000313" key="4">
    <source>
        <dbReference type="Proteomes" id="UP000277256"/>
    </source>
</evidence>
<comment type="caution">
    <text evidence="3">The sequence shown here is derived from an EMBL/GenBank/DDBJ whole genome shotgun (WGS) entry which is preliminary data.</text>
</comment>
<evidence type="ECO:0000313" key="3">
    <source>
        <dbReference type="EMBL" id="RRR98640.1"/>
    </source>
</evidence>
<evidence type="ECO:0000259" key="2">
    <source>
        <dbReference type="Pfam" id="PF09851"/>
    </source>
</evidence>
<feature type="transmembrane region" description="Helical" evidence="1">
    <location>
        <begin position="60"/>
        <end position="78"/>
    </location>
</feature>
<sequence>MPDTPNTEARTRGSSPLVLLLLALPFAAAAWWLIEEGVRVSDAVAWECWGGECSTDDPRALLPVAGIACNVVVLVLLTKSVRVTGFGLSLALGPYAAVSGAEQAVADGVPAAEVAGGQQFWFAVAVVGAAVAVLGLLLDLKVTGYGARLLGAQRVRATLTDFKAGEGDYGRTSAETLAKSGFGMADLTFTHHGSRHRIRVPARSHWHLDPVFAVFRDTSPEKARLARPWFRRAKAPGKILTSTNATTTHLAAHGHPVSIATELERLAALRADGSLTQEEFEAAKRRLLDEQ</sequence>